<keyword evidence="1" id="KW-0812">Transmembrane</keyword>
<feature type="transmembrane region" description="Helical" evidence="1">
    <location>
        <begin position="131"/>
        <end position="152"/>
    </location>
</feature>
<gene>
    <name evidence="2" type="ORF">LNKW23_36380</name>
</gene>
<feature type="transmembrane region" description="Helical" evidence="1">
    <location>
        <begin position="45"/>
        <end position="66"/>
    </location>
</feature>
<sequence length="182" mass="19984">MQASQAKDFFVSEFKHMLPPTIFFIICFNVIALTVALLAEGREASLGAHAGATLAGMVCGKAVLVADRLPFFNRYPQYPLIWNALWKTLLYVAVTFAFRLLEKLLSAATGEYGFSAGVAEHVAHFEWSRFFAIQLWLLILFFLYTAFGELVGQVGRARIMQMFFGPVAPGAAEPGGRPAGPS</sequence>
<feature type="transmembrane region" description="Helical" evidence="1">
    <location>
        <begin position="78"/>
        <end position="98"/>
    </location>
</feature>
<reference evidence="2 3" key="1">
    <citation type="submission" date="2023-04" db="EMBL/GenBank/DDBJ databases">
        <title>Marinoamorphus aggregata gen. nov., sp. Nov., isolate from tissue of brittle star Ophioplocus japonicus.</title>
        <authorList>
            <person name="Kawano K."/>
            <person name="Sawayama S."/>
            <person name="Nakagawa S."/>
        </authorList>
    </citation>
    <scope>NUCLEOTIDE SEQUENCE [LARGE SCALE GENOMIC DNA]</scope>
    <source>
        <strain evidence="2 3">NKW23</strain>
    </source>
</reference>
<comment type="caution">
    <text evidence="2">The sequence shown here is derived from an EMBL/GenBank/DDBJ whole genome shotgun (WGS) entry which is preliminary data.</text>
</comment>
<name>A0ABQ6LMJ4_9RHOB</name>
<keyword evidence="1" id="KW-0472">Membrane</keyword>
<feature type="transmembrane region" description="Helical" evidence="1">
    <location>
        <begin position="21"/>
        <end position="39"/>
    </location>
</feature>
<keyword evidence="1" id="KW-1133">Transmembrane helix</keyword>
<keyword evidence="3" id="KW-1185">Reference proteome</keyword>
<dbReference type="Proteomes" id="UP001239909">
    <property type="component" value="Unassembled WGS sequence"/>
</dbReference>
<organism evidence="2 3">
    <name type="scientific">Paralimibaculum aggregatum</name>
    <dbReference type="NCBI Taxonomy" id="3036245"/>
    <lineage>
        <taxon>Bacteria</taxon>
        <taxon>Pseudomonadati</taxon>
        <taxon>Pseudomonadota</taxon>
        <taxon>Alphaproteobacteria</taxon>
        <taxon>Rhodobacterales</taxon>
        <taxon>Paracoccaceae</taxon>
        <taxon>Paralimibaculum</taxon>
    </lineage>
</organism>
<protein>
    <submittedName>
        <fullName evidence="2">Uncharacterized protein</fullName>
    </submittedName>
</protein>
<proteinExistence type="predicted"/>
<dbReference type="EMBL" id="BSYI01000035">
    <property type="protein sequence ID" value="GMG84422.1"/>
    <property type="molecule type" value="Genomic_DNA"/>
</dbReference>
<evidence type="ECO:0000313" key="2">
    <source>
        <dbReference type="EMBL" id="GMG84422.1"/>
    </source>
</evidence>
<dbReference type="RefSeq" id="WP_285673469.1">
    <property type="nucleotide sequence ID" value="NZ_BSYI01000035.1"/>
</dbReference>
<accession>A0ABQ6LMJ4</accession>
<evidence type="ECO:0000256" key="1">
    <source>
        <dbReference type="SAM" id="Phobius"/>
    </source>
</evidence>
<evidence type="ECO:0000313" key="3">
    <source>
        <dbReference type="Proteomes" id="UP001239909"/>
    </source>
</evidence>